<proteinExistence type="predicted"/>
<dbReference type="STRING" id="4615.A0A199UMT9"/>
<accession>A0A199UMT9</accession>
<dbReference type="PANTHER" id="PTHR23024:SF660">
    <property type="entry name" value="OS08G0475400 PROTEIN"/>
    <property type="match status" value="1"/>
</dbReference>
<dbReference type="PANTHER" id="PTHR23024">
    <property type="entry name" value="ARYLACETAMIDE DEACETYLASE"/>
    <property type="match status" value="1"/>
</dbReference>
<evidence type="ECO:0000313" key="4">
    <source>
        <dbReference type="Proteomes" id="UP000092600"/>
    </source>
</evidence>
<gene>
    <name evidence="3" type="ORF">ACMD2_04899</name>
</gene>
<dbReference type="SUPFAM" id="SSF53474">
    <property type="entry name" value="alpha/beta-Hydrolases"/>
    <property type="match status" value="1"/>
</dbReference>
<dbReference type="AlphaFoldDB" id="A0A199UMT9"/>
<comment type="caution">
    <text evidence="3">The sequence shown here is derived from an EMBL/GenBank/DDBJ whole genome shotgun (WGS) entry which is preliminary data.</text>
</comment>
<feature type="non-terminal residue" evidence="3">
    <location>
        <position position="1"/>
    </location>
</feature>
<sequence length="379" mass="40233">LKSHLTSASSPSSSSSGAPNQIPTPCESKSKSKSKIMDSESGKDEIVYEWMPCIRIYKSGRVDRFFGSEFVPADAASSVDAVIDPVSGVSARLYRPPSPSPLEPEGPAPGPRGALRLPILVYYHGGGFCIGSAFNPIFHAYFNALVARARVLVVSVEYRLAPEHPVPGTYADAWRALQWVASHAPSPSTPTPTPTLTLGSGGGGASEWLRELGDFGRVFVGGESAGANIAHHMAMRAGAEGLDRGVAIRGLLLVHPYFLGTEKVDSDAIDPAVSESLASLWRMMCPTTTGSDDPLINPLADGAPPLSGLVCRRALVCVAEKDVLKDRGKQYYRKLQESGWPGEARLREAAGVGHTFHLLGPAGEEALAQDEAISEFLNS</sequence>
<protein>
    <submittedName>
        <fullName evidence="3">Tuliposide A-converting enzyme 1, chloroplastic</fullName>
    </submittedName>
</protein>
<feature type="non-terminal residue" evidence="3">
    <location>
        <position position="379"/>
    </location>
</feature>
<dbReference type="EMBL" id="LSRQ01006554">
    <property type="protein sequence ID" value="OAY65981.1"/>
    <property type="molecule type" value="Genomic_DNA"/>
</dbReference>
<evidence type="ECO:0000313" key="3">
    <source>
        <dbReference type="EMBL" id="OAY65981.1"/>
    </source>
</evidence>
<reference evidence="3 4" key="1">
    <citation type="journal article" date="2016" name="DNA Res.">
        <title>The draft genome of MD-2 pineapple using hybrid error correction of long reads.</title>
        <authorList>
            <person name="Redwan R.M."/>
            <person name="Saidin A."/>
            <person name="Kumar S.V."/>
        </authorList>
    </citation>
    <scope>NUCLEOTIDE SEQUENCE [LARGE SCALE GENOMIC DNA]</scope>
    <source>
        <strain evidence="4">cv. MD2</strain>
        <tissue evidence="3">Leaf</tissue>
    </source>
</reference>
<dbReference type="Gene3D" id="3.40.50.1820">
    <property type="entry name" value="alpha/beta hydrolase"/>
    <property type="match status" value="1"/>
</dbReference>
<dbReference type="InterPro" id="IPR050466">
    <property type="entry name" value="Carboxylest/Gibb_receptor"/>
</dbReference>
<feature type="region of interest" description="Disordered" evidence="1">
    <location>
        <begin position="1"/>
        <end position="40"/>
    </location>
</feature>
<evidence type="ECO:0000256" key="1">
    <source>
        <dbReference type="SAM" id="MobiDB-lite"/>
    </source>
</evidence>
<feature type="domain" description="Alpha/beta hydrolase fold-3" evidence="2">
    <location>
        <begin position="120"/>
        <end position="357"/>
    </location>
</feature>
<dbReference type="Proteomes" id="UP000092600">
    <property type="component" value="Unassembled WGS sequence"/>
</dbReference>
<feature type="compositionally biased region" description="Low complexity" evidence="1">
    <location>
        <begin position="7"/>
        <end position="19"/>
    </location>
</feature>
<name>A0A199UMT9_ANACO</name>
<evidence type="ECO:0000259" key="2">
    <source>
        <dbReference type="Pfam" id="PF07859"/>
    </source>
</evidence>
<dbReference type="GO" id="GO:0016787">
    <property type="term" value="F:hydrolase activity"/>
    <property type="evidence" value="ECO:0007669"/>
    <property type="project" value="InterPro"/>
</dbReference>
<dbReference type="Pfam" id="PF07859">
    <property type="entry name" value="Abhydrolase_3"/>
    <property type="match status" value="1"/>
</dbReference>
<organism evidence="3 4">
    <name type="scientific">Ananas comosus</name>
    <name type="common">Pineapple</name>
    <name type="synonym">Ananas ananas</name>
    <dbReference type="NCBI Taxonomy" id="4615"/>
    <lineage>
        <taxon>Eukaryota</taxon>
        <taxon>Viridiplantae</taxon>
        <taxon>Streptophyta</taxon>
        <taxon>Embryophyta</taxon>
        <taxon>Tracheophyta</taxon>
        <taxon>Spermatophyta</taxon>
        <taxon>Magnoliopsida</taxon>
        <taxon>Liliopsida</taxon>
        <taxon>Poales</taxon>
        <taxon>Bromeliaceae</taxon>
        <taxon>Bromelioideae</taxon>
        <taxon>Ananas</taxon>
    </lineage>
</organism>
<dbReference type="InterPro" id="IPR013094">
    <property type="entry name" value="AB_hydrolase_3"/>
</dbReference>
<dbReference type="InterPro" id="IPR029058">
    <property type="entry name" value="AB_hydrolase_fold"/>
</dbReference>